<feature type="transmembrane region" description="Helical" evidence="7">
    <location>
        <begin position="315"/>
        <end position="336"/>
    </location>
</feature>
<evidence type="ECO:0000259" key="8">
    <source>
        <dbReference type="PROSITE" id="PS50850"/>
    </source>
</evidence>
<dbReference type="InterPro" id="IPR005828">
    <property type="entry name" value="MFS_sugar_transport-like"/>
</dbReference>
<feature type="compositionally biased region" description="Basic and acidic residues" evidence="6">
    <location>
        <begin position="36"/>
        <end position="48"/>
    </location>
</feature>
<keyword evidence="3 7" id="KW-0812">Transmembrane</keyword>
<dbReference type="EMBL" id="JAJGCB010000009">
    <property type="protein sequence ID" value="KAJ8991125.1"/>
    <property type="molecule type" value="Genomic_DNA"/>
</dbReference>
<keyword evidence="5 7" id="KW-0472">Membrane</keyword>
<reference evidence="9" key="1">
    <citation type="submission" date="2023-01" db="EMBL/GenBank/DDBJ databases">
        <title>Exophiala dermititidis isolated from Cystic Fibrosis Patient.</title>
        <authorList>
            <person name="Kurbessoian T."/>
            <person name="Crocker A."/>
            <person name="Murante D."/>
            <person name="Hogan D.A."/>
            <person name="Stajich J.E."/>
        </authorList>
    </citation>
    <scope>NUCLEOTIDE SEQUENCE</scope>
    <source>
        <strain evidence="9">Ex8</strain>
    </source>
</reference>
<proteinExistence type="inferred from homology"/>
<evidence type="ECO:0000256" key="1">
    <source>
        <dbReference type="ARBA" id="ARBA00004141"/>
    </source>
</evidence>
<dbReference type="AlphaFoldDB" id="A0AAN6IUB9"/>
<evidence type="ECO:0000256" key="5">
    <source>
        <dbReference type="ARBA" id="ARBA00023136"/>
    </source>
</evidence>
<dbReference type="Pfam" id="PF00083">
    <property type="entry name" value="Sugar_tr"/>
    <property type="match status" value="1"/>
</dbReference>
<feature type="transmembrane region" description="Helical" evidence="7">
    <location>
        <begin position="276"/>
        <end position="295"/>
    </location>
</feature>
<feature type="transmembrane region" description="Helical" evidence="7">
    <location>
        <begin position="545"/>
        <end position="567"/>
    </location>
</feature>
<dbReference type="InterPro" id="IPR020846">
    <property type="entry name" value="MFS_dom"/>
</dbReference>
<dbReference type="SUPFAM" id="SSF103473">
    <property type="entry name" value="MFS general substrate transporter"/>
    <property type="match status" value="1"/>
</dbReference>
<name>A0AAN6IUB9_EXODE</name>
<feature type="transmembrane region" description="Helical" evidence="7">
    <location>
        <begin position="242"/>
        <end position="264"/>
    </location>
</feature>
<evidence type="ECO:0000256" key="3">
    <source>
        <dbReference type="ARBA" id="ARBA00022692"/>
    </source>
</evidence>
<feature type="transmembrane region" description="Helical" evidence="7">
    <location>
        <begin position="218"/>
        <end position="236"/>
    </location>
</feature>
<evidence type="ECO:0000256" key="4">
    <source>
        <dbReference type="ARBA" id="ARBA00022989"/>
    </source>
</evidence>
<comment type="caution">
    <text evidence="9">The sequence shown here is derived from an EMBL/GenBank/DDBJ whole genome shotgun (WGS) entry which is preliminary data.</text>
</comment>
<dbReference type="InterPro" id="IPR050360">
    <property type="entry name" value="MFS_Sugar_Transporters"/>
</dbReference>
<comment type="similarity">
    <text evidence="2">Belongs to the major facilitator superfamily. Sugar transporter (TC 2.A.1.1) family.</text>
</comment>
<feature type="region of interest" description="Disordered" evidence="6">
    <location>
        <begin position="1"/>
        <end position="48"/>
    </location>
</feature>
<evidence type="ECO:0000256" key="2">
    <source>
        <dbReference type="ARBA" id="ARBA00010992"/>
    </source>
</evidence>
<evidence type="ECO:0000313" key="9">
    <source>
        <dbReference type="EMBL" id="KAJ8991125.1"/>
    </source>
</evidence>
<feature type="transmembrane region" description="Helical" evidence="7">
    <location>
        <begin position="479"/>
        <end position="500"/>
    </location>
</feature>
<dbReference type="PANTHER" id="PTHR48022:SF83">
    <property type="entry name" value="MAJOR FACILITATOR SUPERFAMILY (MFS) PROFILE DOMAIN-CONTAINING PROTEIN"/>
    <property type="match status" value="1"/>
</dbReference>
<dbReference type="PANTHER" id="PTHR48022">
    <property type="entry name" value="PLASTIDIC GLUCOSE TRANSPORTER 4"/>
    <property type="match status" value="1"/>
</dbReference>
<dbReference type="GO" id="GO:0016020">
    <property type="term" value="C:membrane"/>
    <property type="evidence" value="ECO:0007669"/>
    <property type="project" value="UniProtKB-SubCell"/>
</dbReference>
<organism evidence="9 10">
    <name type="scientific">Exophiala dermatitidis</name>
    <name type="common">Black yeast-like fungus</name>
    <name type="synonym">Wangiella dermatitidis</name>
    <dbReference type="NCBI Taxonomy" id="5970"/>
    <lineage>
        <taxon>Eukaryota</taxon>
        <taxon>Fungi</taxon>
        <taxon>Dikarya</taxon>
        <taxon>Ascomycota</taxon>
        <taxon>Pezizomycotina</taxon>
        <taxon>Eurotiomycetes</taxon>
        <taxon>Chaetothyriomycetidae</taxon>
        <taxon>Chaetothyriales</taxon>
        <taxon>Herpotrichiellaceae</taxon>
        <taxon>Exophiala</taxon>
    </lineage>
</organism>
<dbReference type="Proteomes" id="UP001161757">
    <property type="component" value="Unassembled WGS sequence"/>
</dbReference>
<dbReference type="PROSITE" id="PS00217">
    <property type="entry name" value="SUGAR_TRANSPORT_2"/>
    <property type="match status" value="1"/>
</dbReference>
<accession>A0AAN6IUB9</accession>
<feature type="transmembrane region" description="Helical" evidence="7">
    <location>
        <begin position="588"/>
        <end position="606"/>
    </location>
</feature>
<feature type="transmembrane region" description="Helical" evidence="7">
    <location>
        <begin position="414"/>
        <end position="436"/>
    </location>
</feature>
<dbReference type="InterPro" id="IPR005829">
    <property type="entry name" value="Sugar_transporter_CS"/>
</dbReference>
<dbReference type="PROSITE" id="PS50850">
    <property type="entry name" value="MFS"/>
    <property type="match status" value="1"/>
</dbReference>
<sequence>MKYDSVPGSPASQSSMKDRLSGENIPLADLSFPAPVHDEADHDPKTSLDYGDGTHIENDDAVHLLHNTHDGKPEDDGTLDEGHLDDENKLTVRESIRAYPMAIFWCLAVSMCVIMEGYDAILVSNLFAFPSFQRKCMSPSLSFPTPHHLPTYPFRLNLPLLTITSPDGTFVGVTEQTQSGYQLSPAWMAAVGNASGVGAFFGTLLNGHVVSRYGQKRVLIGSLVLLSSFIFLTFFAPTIEVLFLGQILCGFPWGVFATTAPAYASEVLPMSLRVYFTSWTNMCFIIGQLLAAGVLRACLGLNGEWGFRLPFAGQWVWPIFLIPLLCFAPESPWHLVRQRRYDEAERSLRRLRSSHRINHEGNHHDNRHGENDSDAVIKKTLASIIHTNKLEESLSVGTSYADCFRGFELRRTEIACVCFAGQILAGSSFAYNASYFFEQVGLSPKTTYTLNLAGTGLALAGTVMNWICVMPYVGRRTIYIGGMLAMSLELFAVGVLNFFADAGTNTTASAAATFSANASADAGAGAGAGANAAASGVSRVSVVSLLQASLTLIWTLTFQLSVGQLGWSLPAEIGSTRLRQKTICLARNAYYIASVVAGIVQPYLMNPEALNARGYAGFVWGTTAWWVFMWALRRLPETKGRSFEELDVLFAKGVPAVGFESADVGALQEEDHEDEYNRE</sequence>
<feature type="transmembrane region" description="Helical" evidence="7">
    <location>
        <begin position="612"/>
        <end position="632"/>
    </location>
</feature>
<feature type="domain" description="Major facilitator superfamily (MFS) profile" evidence="8">
    <location>
        <begin position="105"/>
        <end position="639"/>
    </location>
</feature>
<evidence type="ECO:0000256" key="7">
    <source>
        <dbReference type="SAM" id="Phobius"/>
    </source>
</evidence>
<gene>
    <name evidence="9" type="ORF">HRR80_005179</name>
</gene>
<feature type="transmembrane region" description="Helical" evidence="7">
    <location>
        <begin position="186"/>
        <end position="206"/>
    </location>
</feature>
<dbReference type="Gene3D" id="1.20.1250.20">
    <property type="entry name" value="MFS general substrate transporter like domains"/>
    <property type="match status" value="1"/>
</dbReference>
<keyword evidence="4 7" id="KW-1133">Transmembrane helix</keyword>
<evidence type="ECO:0000256" key="6">
    <source>
        <dbReference type="SAM" id="MobiDB-lite"/>
    </source>
</evidence>
<dbReference type="InterPro" id="IPR036259">
    <property type="entry name" value="MFS_trans_sf"/>
</dbReference>
<protein>
    <recommendedName>
        <fullName evidence="8">Major facilitator superfamily (MFS) profile domain-containing protein</fullName>
    </recommendedName>
</protein>
<feature type="transmembrane region" description="Helical" evidence="7">
    <location>
        <begin position="448"/>
        <end position="467"/>
    </location>
</feature>
<feature type="transmembrane region" description="Helical" evidence="7">
    <location>
        <begin position="98"/>
        <end position="118"/>
    </location>
</feature>
<evidence type="ECO:0000313" key="10">
    <source>
        <dbReference type="Proteomes" id="UP001161757"/>
    </source>
</evidence>
<comment type="subcellular location">
    <subcellularLocation>
        <location evidence="1">Membrane</location>
        <topology evidence="1">Multi-pass membrane protein</topology>
    </subcellularLocation>
</comment>
<dbReference type="GO" id="GO:0005351">
    <property type="term" value="F:carbohydrate:proton symporter activity"/>
    <property type="evidence" value="ECO:0007669"/>
    <property type="project" value="TreeGrafter"/>
</dbReference>